<evidence type="ECO:0000256" key="2">
    <source>
        <dbReference type="ARBA" id="ARBA00001353"/>
    </source>
</evidence>
<keyword evidence="10" id="KW-0067">ATP-binding</keyword>
<dbReference type="AlphaFoldDB" id="A0A1I2T2U3"/>
<keyword evidence="9 16" id="KW-0418">Kinase</keyword>
<comment type="catalytic activity">
    <reaction evidence="2 14">
        <text>7,8-dihydroneopterin = 6-hydroxymethyl-7,8-dihydropterin + glycolaldehyde</text>
        <dbReference type="Rhea" id="RHEA:10540"/>
        <dbReference type="ChEBI" id="CHEBI:17001"/>
        <dbReference type="ChEBI" id="CHEBI:17071"/>
        <dbReference type="ChEBI" id="CHEBI:44841"/>
        <dbReference type="EC" id="4.1.2.25"/>
    </reaction>
</comment>
<comment type="similarity">
    <text evidence="6">In the N-terminal section; belongs to the DHNA family.</text>
</comment>
<dbReference type="GO" id="GO:0016301">
    <property type="term" value="F:kinase activity"/>
    <property type="evidence" value="ECO:0007669"/>
    <property type="project" value="UniProtKB-KW"/>
</dbReference>
<dbReference type="PANTHER" id="PTHR43071:SF1">
    <property type="entry name" value="2-AMINO-4-HYDROXY-6-HYDROXYMETHYLDIHYDROPTERIDINE PYROPHOSPHOKINASE"/>
    <property type="match status" value="1"/>
</dbReference>
<dbReference type="Pfam" id="PF02152">
    <property type="entry name" value="FolB"/>
    <property type="match status" value="1"/>
</dbReference>
<comment type="function">
    <text evidence="14">Catalyzes the conversion of 7,8-dihydroneopterin to 6-hydroxymethyl-7,8-dihydropterin.</text>
</comment>
<dbReference type="EC" id="4.1.2.25" evidence="14"/>
<evidence type="ECO:0000256" key="8">
    <source>
        <dbReference type="ARBA" id="ARBA00022741"/>
    </source>
</evidence>
<dbReference type="UniPathway" id="UPA00077">
    <property type="reaction ID" value="UER00154"/>
</dbReference>
<dbReference type="SMART" id="SM00905">
    <property type="entry name" value="FolB"/>
    <property type="match status" value="1"/>
</dbReference>
<evidence type="ECO:0000256" key="6">
    <source>
        <dbReference type="ARBA" id="ARBA00009640"/>
    </source>
</evidence>
<evidence type="ECO:0000256" key="9">
    <source>
        <dbReference type="ARBA" id="ARBA00022777"/>
    </source>
</evidence>
<evidence type="ECO:0000256" key="13">
    <source>
        <dbReference type="ARBA" id="ARBA00052077"/>
    </source>
</evidence>
<dbReference type="STRING" id="185761.SAMN05660282_01325"/>
<dbReference type="CDD" id="cd00483">
    <property type="entry name" value="HPPK"/>
    <property type="match status" value="1"/>
</dbReference>
<evidence type="ECO:0000256" key="4">
    <source>
        <dbReference type="ARBA" id="ARBA00005051"/>
    </source>
</evidence>
<organism evidence="16 17">
    <name type="scientific">Corynebacterium spheniscorum</name>
    <dbReference type="NCBI Taxonomy" id="185761"/>
    <lineage>
        <taxon>Bacteria</taxon>
        <taxon>Bacillati</taxon>
        <taxon>Actinomycetota</taxon>
        <taxon>Actinomycetes</taxon>
        <taxon>Mycobacteriales</taxon>
        <taxon>Corynebacteriaceae</taxon>
        <taxon>Corynebacterium</taxon>
    </lineage>
</organism>
<dbReference type="InterPro" id="IPR006157">
    <property type="entry name" value="FolB_dom"/>
</dbReference>
<dbReference type="PROSITE" id="PS00794">
    <property type="entry name" value="HPPK"/>
    <property type="match status" value="1"/>
</dbReference>
<comment type="pathway">
    <text evidence="4">Cofactor biosynthesis; tetrahydrofolate biosynthesis; 2-amino-4-hydroxy-6-hydroxymethyl-7,8-dihydropteridine diphosphate from 7,8-dihydroneopterin triphosphate: step 4/4.</text>
</comment>
<dbReference type="Pfam" id="PF01288">
    <property type="entry name" value="HPPK"/>
    <property type="match status" value="1"/>
</dbReference>
<dbReference type="CDD" id="cd00534">
    <property type="entry name" value="DHNA_DHNTPE"/>
    <property type="match status" value="1"/>
</dbReference>
<dbReference type="NCBIfam" id="TIGR00525">
    <property type="entry name" value="folB"/>
    <property type="match status" value="1"/>
</dbReference>
<comment type="catalytic activity">
    <reaction evidence="13">
        <text>7,8-dihydroneopterin + O2 = 7,8-dihydroxanthopterin + glycolaldehyde + formate + H(+)</text>
        <dbReference type="Rhea" id="RHEA:45332"/>
        <dbReference type="ChEBI" id="CHEBI:15378"/>
        <dbReference type="ChEBI" id="CHEBI:15379"/>
        <dbReference type="ChEBI" id="CHEBI:15740"/>
        <dbReference type="ChEBI" id="CHEBI:17001"/>
        <dbReference type="ChEBI" id="CHEBI:17071"/>
        <dbReference type="ChEBI" id="CHEBI:85130"/>
        <dbReference type="EC" id="1.13.11.81"/>
    </reaction>
</comment>
<comment type="catalytic activity">
    <reaction evidence="1">
        <text>6-hydroxymethyl-7,8-dihydropterin + ATP = (7,8-dihydropterin-6-yl)methyl diphosphate + AMP + H(+)</text>
        <dbReference type="Rhea" id="RHEA:11412"/>
        <dbReference type="ChEBI" id="CHEBI:15378"/>
        <dbReference type="ChEBI" id="CHEBI:30616"/>
        <dbReference type="ChEBI" id="CHEBI:44841"/>
        <dbReference type="ChEBI" id="CHEBI:72950"/>
        <dbReference type="ChEBI" id="CHEBI:456215"/>
        <dbReference type="EC" id="2.7.6.3"/>
    </reaction>
</comment>
<dbReference type="InterPro" id="IPR006156">
    <property type="entry name" value="Dihydroneopterin_aldolase"/>
</dbReference>
<evidence type="ECO:0000256" key="7">
    <source>
        <dbReference type="ARBA" id="ARBA00022679"/>
    </source>
</evidence>
<dbReference type="Gene3D" id="3.30.1130.10">
    <property type="match status" value="1"/>
</dbReference>
<protein>
    <recommendedName>
        <fullName evidence="14">Bifunctional folate synthesis protein</fullName>
    </recommendedName>
    <domain>
        <recommendedName>
            <fullName evidence="14">Dihydroneopterin aldolase</fullName>
            <shortName evidence="14">DHNA</shortName>
            <ecNumber evidence="14">4.1.2.25</ecNumber>
        </recommendedName>
        <alternativeName>
            <fullName evidence="14">7,8-dihydroneopterin aldolase</fullName>
        </alternativeName>
    </domain>
    <domain>
        <recommendedName>
            <fullName evidence="14">2-amino-4-hydroxy-6-hydroxymethyldihydropteridine pyrophosphokinase</fullName>
            <ecNumber evidence="14">2.7.6.3</ecNumber>
        </recommendedName>
        <alternativeName>
            <fullName evidence="14">6-hydroxymethyl-7,8-dihydropterin pyrophosphokinase</fullName>
            <shortName evidence="14">PPPK</shortName>
        </alternativeName>
        <alternativeName>
            <fullName evidence="14">7,8-dihydro-6-hydroxymethylpterin pyrophosphokinase</fullName>
            <shortName evidence="14">HPPK</shortName>
        </alternativeName>
    </domain>
</protein>
<dbReference type="SUPFAM" id="SSF55620">
    <property type="entry name" value="Tetrahydrobiopterin biosynthesis enzymes-like"/>
    <property type="match status" value="1"/>
</dbReference>
<dbReference type="EMBL" id="FOPJ01000007">
    <property type="protein sequence ID" value="SFG59405.1"/>
    <property type="molecule type" value="Genomic_DNA"/>
</dbReference>
<keyword evidence="12 14" id="KW-0456">Lyase</keyword>
<evidence type="ECO:0000313" key="16">
    <source>
        <dbReference type="EMBL" id="SFG59405.1"/>
    </source>
</evidence>
<evidence type="ECO:0000256" key="11">
    <source>
        <dbReference type="ARBA" id="ARBA00022909"/>
    </source>
</evidence>
<reference evidence="16 17" key="1">
    <citation type="submission" date="2016-10" db="EMBL/GenBank/DDBJ databases">
        <authorList>
            <person name="de Groot N.N."/>
        </authorList>
    </citation>
    <scope>NUCLEOTIDE SEQUENCE [LARGE SCALE GENOMIC DNA]</scope>
    <source>
        <strain>J11</strain>
        <strain evidence="17">PG 39</strain>
    </source>
</reference>
<dbReference type="Proteomes" id="UP000199065">
    <property type="component" value="Unassembled WGS sequence"/>
</dbReference>
<accession>A0A1I2T2U3</accession>
<evidence type="ECO:0000256" key="3">
    <source>
        <dbReference type="ARBA" id="ARBA00005013"/>
    </source>
</evidence>
<feature type="domain" description="7,8-dihydro-6-hydroxymethylpterin-pyrophosphokinase" evidence="15">
    <location>
        <begin position="219"/>
        <end position="230"/>
    </location>
</feature>
<keyword evidence="11 14" id="KW-0289">Folate biosynthesis</keyword>
<dbReference type="SUPFAM" id="SSF55083">
    <property type="entry name" value="6-hydroxymethyl-7,8-dihydropterin pyrophosphokinase, HPPK"/>
    <property type="match status" value="1"/>
</dbReference>
<dbReference type="InterPro" id="IPR035907">
    <property type="entry name" value="Hppk_sf"/>
</dbReference>
<comment type="similarity">
    <text evidence="5 14">Belongs to the DHNA family.</text>
</comment>
<dbReference type="GO" id="GO:0046654">
    <property type="term" value="P:tetrahydrofolate biosynthetic process"/>
    <property type="evidence" value="ECO:0007669"/>
    <property type="project" value="UniProtKB-UniRule"/>
</dbReference>
<dbReference type="InterPro" id="IPR000550">
    <property type="entry name" value="Hppk"/>
</dbReference>
<sequence>MADRIELRGLRCRGFHGVFEEEKREGQDFICDITCWLDFPTADDLSGTVNYAELAELAHSILSGPAHDLIETVANEIAETIMHRFDLLHAVEVTVHKPHAPIPLEFQDVSVVARRSRKHMRTLSPRTIPAAEAEGPLRAVLSIGSNMADREAMLHSVAEEFREQIIAASSLYQTKPWGETDQPDFLNAVIIVEVPSTALELLHRGQALEAAAQRTREKHWGPRTLDVDIVTVTDAKGRELISETEELRLPHPYASARAFVCLPWLEADPSARLSGQAIKNLLKAEELQEDLAAMHKLKQDWL</sequence>
<evidence type="ECO:0000256" key="10">
    <source>
        <dbReference type="ARBA" id="ARBA00022840"/>
    </source>
</evidence>
<dbReference type="GO" id="GO:0005524">
    <property type="term" value="F:ATP binding"/>
    <property type="evidence" value="ECO:0007669"/>
    <property type="project" value="UniProtKB-KW"/>
</dbReference>
<dbReference type="GO" id="GO:0046656">
    <property type="term" value="P:folic acid biosynthetic process"/>
    <property type="evidence" value="ECO:0007669"/>
    <property type="project" value="UniProtKB-UniRule"/>
</dbReference>
<gene>
    <name evidence="16" type="ORF">SAMN05660282_01325</name>
</gene>
<keyword evidence="7" id="KW-0808">Transferase</keyword>
<keyword evidence="17" id="KW-1185">Reference proteome</keyword>
<dbReference type="EC" id="2.7.6.3" evidence="14"/>
<dbReference type="FunFam" id="3.30.1130.10:FF:000003">
    <property type="entry name" value="7,8-dihydroneopterin aldolase"/>
    <property type="match status" value="1"/>
</dbReference>
<evidence type="ECO:0000256" key="14">
    <source>
        <dbReference type="RuleBase" id="RU362079"/>
    </source>
</evidence>
<dbReference type="GO" id="GO:0003848">
    <property type="term" value="F:2-amino-4-hydroxy-6-hydroxymethyldihydropteridine diphosphokinase activity"/>
    <property type="evidence" value="ECO:0007669"/>
    <property type="project" value="UniProtKB-EC"/>
</dbReference>
<dbReference type="NCBIfam" id="TIGR00526">
    <property type="entry name" value="folB_dom"/>
    <property type="match status" value="1"/>
</dbReference>
<evidence type="ECO:0000256" key="12">
    <source>
        <dbReference type="ARBA" id="ARBA00023239"/>
    </source>
</evidence>
<keyword evidence="8" id="KW-0547">Nucleotide-binding</keyword>
<name>A0A1I2T2U3_9CORY</name>
<dbReference type="NCBIfam" id="TIGR01498">
    <property type="entry name" value="folK"/>
    <property type="match status" value="1"/>
</dbReference>
<evidence type="ECO:0000256" key="1">
    <source>
        <dbReference type="ARBA" id="ARBA00000198"/>
    </source>
</evidence>
<dbReference type="OrthoDB" id="9808041at2"/>
<evidence type="ECO:0000313" key="17">
    <source>
        <dbReference type="Proteomes" id="UP000199065"/>
    </source>
</evidence>
<evidence type="ECO:0000259" key="15">
    <source>
        <dbReference type="PROSITE" id="PS00794"/>
    </source>
</evidence>
<evidence type="ECO:0000256" key="5">
    <source>
        <dbReference type="ARBA" id="ARBA00005708"/>
    </source>
</evidence>
<dbReference type="Gene3D" id="3.30.70.560">
    <property type="entry name" value="7,8-Dihydro-6-hydroxymethylpterin-pyrophosphokinase HPPK"/>
    <property type="match status" value="1"/>
</dbReference>
<proteinExistence type="inferred from homology"/>
<comment type="pathway">
    <text evidence="3 14">Cofactor biosynthesis; tetrahydrofolate biosynthesis; 2-amino-4-hydroxy-6-hydroxymethyl-7,8-dihydropteridine diphosphate from 7,8-dihydroneopterin triphosphate: step 3/4.</text>
</comment>
<dbReference type="PANTHER" id="PTHR43071">
    <property type="entry name" value="2-AMINO-4-HYDROXY-6-HYDROXYMETHYLDIHYDROPTERIDINE PYROPHOSPHOKINASE"/>
    <property type="match status" value="1"/>
</dbReference>
<dbReference type="InterPro" id="IPR043133">
    <property type="entry name" value="GTP-CH-I_C/QueF"/>
</dbReference>
<dbReference type="GO" id="GO:0004150">
    <property type="term" value="F:dihydroneopterin aldolase activity"/>
    <property type="evidence" value="ECO:0007669"/>
    <property type="project" value="UniProtKB-UniRule"/>
</dbReference>